<evidence type="ECO:0000313" key="2">
    <source>
        <dbReference type="Proteomes" id="UP000011082"/>
    </source>
</evidence>
<accession>L2GPJ6</accession>
<keyword evidence="2" id="KW-1185">Reference proteome</keyword>
<dbReference type="OMA" id="NNENPYA"/>
<gene>
    <name evidence="1" type="ORF">VICG_00071</name>
</gene>
<reference evidence="2" key="1">
    <citation type="submission" date="2011-05" db="EMBL/GenBank/DDBJ databases">
        <title>The genome sequence of Vittaforma corneae strain ATCC 50505.</title>
        <authorList>
            <consortium name="The Broad Institute Genome Sequencing Platform"/>
            <person name="Cuomo C."/>
            <person name="Didier E."/>
            <person name="Bowers L."/>
            <person name="Young S.K."/>
            <person name="Zeng Q."/>
            <person name="Gargeya S."/>
            <person name="Fitzgerald M."/>
            <person name="Haas B."/>
            <person name="Abouelleil A."/>
            <person name="Alvarado L."/>
            <person name="Arachchi H.M."/>
            <person name="Berlin A."/>
            <person name="Chapman S.B."/>
            <person name="Gearin G."/>
            <person name="Goldberg J."/>
            <person name="Griggs A."/>
            <person name="Gujja S."/>
            <person name="Hansen M."/>
            <person name="Heiman D."/>
            <person name="Howarth C."/>
            <person name="Larimer J."/>
            <person name="Lui A."/>
            <person name="MacDonald P.J.P."/>
            <person name="McCowen C."/>
            <person name="Montmayeur A."/>
            <person name="Murphy C."/>
            <person name="Neiman D."/>
            <person name="Pearson M."/>
            <person name="Priest M."/>
            <person name="Roberts A."/>
            <person name="Saif S."/>
            <person name="Shea T."/>
            <person name="Sisk P."/>
            <person name="Stolte C."/>
            <person name="Sykes S."/>
            <person name="Wortman J."/>
            <person name="Nusbaum C."/>
            <person name="Birren B."/>
        </authorList>
    </citation>
    <scope>NUCLEOTIDE SEQUENCE [LARGE SCALE GENOMIC DNA]</scope>
    <source>
        <strain evidence="2">ATCC 50505</strain>
    </source>
</reference>
<dbReference type="GeneID" id="19880789"/>
<dbReference type="HOGENOM" id="CLU_105949_0_0_1"/>
<sequence>MNDKGYDETIPLAYLNNENPYAYCTDYHRNSINMQEKKVRLTALQRMQPTKVSFRMPLKHVEREKEYIIDYMVNMEKKTLIKRGMAVLGVEYHDAPEVLFEKNLQNEEILEIALKIKKLNLYYQQKRLRFKVAAAISGKISTGIEFNISLRDVLELDNLKDALVYCKLEDLYNESS</sequence>
<dbReference type="RefSeq" id="XP_007603524.1">
    <property type="nucleotide sequence ID" value="XM_007603462.1"/>
</dbReference>
<dbReference type="InParanoid" id="L2GPJ6"/>
<dbReference type="Proteomes" id="UP000011082">
    <property type="component" value="Unassembled WGS sequence"/>
</dbReference>
<protein>
    <submittedName>
        <fullName evidence="1">Uncharacterized protein</fullName>
    </submittedName>
</protein>
<dbReference type="AlphaFoldDB" id="L2GPJ6"/>
<dbReference type="VEuPathDB" id="MicrosporidiaDB:VICG_00071"/>
<dbReference type="EMBL" id="JH370130">
    <property type="protein sequence ID" value="ELA42756.1"/>
    <property type="molecule type" value="Genomic_DNA"/>
</dbReference>
<dbReference type="OrthoDB" id="2186996at2759"/>
<proteinExistence type="predicted"/>
<organism evidence="1 2">
    <name type="scientific">Vittaforma corneae (strain ATCC 50505)</name>
    <name type="common">Microsporidian parasite</name>
    <name type="synonym">Nosema corneum</name>
    <dbReference type="NCBI Taxonomy" id="993615"/>
    <lineage>
        <taxon>Eukaryota</taxon>
        <taxon>Fungi</taxon>
        <taxon>Fungi incertae sedis</taxon>
        <taxon>Microsporidia</taxon>
        <taxon>Nosematidae</taxon>
        <taxon>Vittaforma</taxon>
    </lineage>
</organism>
<name>L2GPJ6_VITCO</name>
<evidence type="ECO:0000313" key="1">
    <source>
        <dbReference type="EMBL" id="ELA42756.1"/>
    </source>
</evidence>